<dbReference type="GO" id="GO:0004674">
    <property type="term" value="F:protein serine/threonine kinase activity"/>
    <property type="evidence" value="ECO:0007669"/>
    <property type="project" value="UniProtKB-KW"/>
</dbReference>
<organism evidence="9 10">
    <name type="scientific">Olea europaea subsp. europaea</name>
    <dbReference type="NCBI Taxonomy" id="158383"/>
    <lineage>
        <taxon>Eukaryota</taxon>
        <taxon>Viridiplantae</taxon>
        <taxon>Streptophyta</taxon>
        <taxon>Embryophyta</taxon>
        <taxon>Tracheophyta</taxon>
        <taxon>Spermatophyta</taxon>
        <taxon>Magnoliopsida</taxon>
        <taxon>eudicotyledons</taxon>
        <taxon>Gunneridae</taxon>
        <taxon>Pentapetalae</taxon>
        <taxon>asterids</taxon>
        <taxon>lamiids</taxon>
        <taxon>Lamiales</taxon>
        <taxon>Oleaceae</taxon>
        <taxon>Oleeae</taxon>
        <taxon>Olea</taxon>
    </lineage>
</organism>
<dbReference type="AlphaFoldDB" id="A0A8S0U9D0"/>
<evidence type="ECO:0000256" key="4">
    <source>
        <dbReference type="ARBA" id="ARBA00022741"/>
    </source>
</evidence>
<dbReference type="GO" id="GO:0005524">
    <property type="term" value="F:ATP binding"/>
    <property type="evidence" value="ECO:0007669"/>
    <property type="project" value="UniProtKB-KW"/>
</dbReference>
<dbReference type="Gene3D" id="1.10.510.10">
    <property type="entry name" value="Transferase(Phosphotransferase) domain 1"/>
    <property type="match status" value="1"/>
</dbReference>
<gene>
    <name evidence="9" type="ORF">OLEA9_A117101</name>
</gene>
<accession>A0A8S0U9D0</accession>
<evidence type="ECO:0000256" key="2">
    <source>
        <dbReference type="ARBA" id="ARBA00022527"/>
    </source>
</evidence>
<dbReference type="EC" id="2.7.11.1" evidence="1"/>
<dbReference type="Proteomes" id="UP000594638">
    <property type="component" value="Unassembled WGS sequence"/>
</dbReference>
<evidence type="ECO:0000256" key="1">
    <source>
        <dbReference type="ARBA" id="ARBA00012513"/>
    </source>
</evidence>
<keyword evidence="10" id="KW-1185">Reference proteome</keyword>
<evidence type="ECO:0000256" key="7">
    <source>
        <dbReference type="ARBA" id="ARBA00047899"/>
    </source>
</evidence>
<evidence type="ECO:0000256" key="3">
    <source>
        <dbReference type="ARBA" id="ARBA00022679"/>
    </source>
</evidence>
<dbReference type="InterPro" id="IPR051334">
    <property type="entry name" value="SRPK"/>
</dbReference>
<reference evidence="9 10" key="1">
    <citation type="submission" date="2019-12" db="EMBL/GenBank/DDBJ databases">
        <authorList>
            <person name="Alioto T."/>
            <person name="Alioto T."/>
            <person name="Gomez Garrido J."/>
        </authorList>
    </citation>
    <scope>NUCLEOTIDE SEQUENCE [LARGE SCALE GENOMIC DNA]</scope>
</reference>
<evidence type="ECO:0000313" key="9">
    <source>
        <dbReference type="EMBL" id="CAA3014110.1"/>
    </source>
</evidence>
<keyword evidence="6" id="KW-0067">ATP-binding</keyword>
<comment type="catalytic activity">
    <reaction evidence="8">
        <text>L-seryl-[protein] + ATP = O-phospho-L-seryl-[protein] + ADP + H(+)</text>
        <dbReference type="Rhea" id="RHEA:17989"/>
        <dbReference type="Rhea" id="RHEA-COMP:9863"/>
        <dbReference type="Rhea" id="RHEA-COMP:11604"/>
        <dbReference type="ChEBI" id="CHEBI:15378"/>
        <dbReference type="ChEBI" id="CHEBI:29999"/>
        <dbReference type="ChEBI" id="CHEBI:30616"/>
        <dbReference type="ChEBI" id="CHEBI:83421"/>
        <dbReference type="ChEBI" id="CHEBI:456216"/>
        <dbReference type="EC" id="2.7.11.1"/>
    </reaction>
</comment>
<evidence type="ECO:0000256" key="5">
    <source>
        <dbReference type="ARBA" id="ARBA00022777"/>
    </source>
</evidence>
<sequence>MHLFDFEVEGSFGLDDGASWYDATEVTNFPCFTNISLVALGGRYSRELFNRYGGLRHIRRLKFWHLNKVLSEKYEFSEQDANDMADFLVQILDFVPEKRPTAAQCLNHPWISAGPKRLTPSMSQLHSMGNDCAEKKREKDEREAMEDGVGNIAIDGAPKPVKYSQPTGLLLSNYLFKCLGE</sequence>
<evidence type="ECO:0000256" key="6">
    <source>
        <dbReference type="ARBA" id="ARBA00022840"/>
    </source>
</evidence>
<name>A0A8S0U9D0_OLEEU</name>
<dbReference type="EMBL" id="CACTIH010007469">
    <property type="protein sequence ID" value="CAA3014110.1"/>
    <property type="molecule type" value="Genomic_DNA"/>
</dbReference>
<evidence type="ECO:0000313" key="10">
    <source>
        <dbReference type="Proteomes" id="UP000594638"/>
    </source>
</evidence>
<dbReference type="GO" id="GO:0050684">
    <property type="term" value="P:regulation of mRNA processing"/>
    <property type="evidence" value="ECO:0007669"/>
    <property type="project" value="TreeGrafter"/>
</dbReference>
<dbReference type="PANTHER" id="PTHR47634">
    <property type="entry name" value="PROTEIN KINASE DOMAIN-CONTAINING PROTEIN-RELATED"/>
    <property type="match status" value="1"/>
</dbReference>
<dbReference type="InterPro" id="IPR011009">
    <property type="entry name" value="Kinase-like_dom_sf"/>
</dbReference>
<keyword evidence="2" id="KW-0723">Serine/threonine-protein kinase</keyword>
<proteinExistence type="predicted"/>
<dbReference type="OrthoDB" id="1679321at2759"/>
<keyword evidence="4" id="KW-0547">Nucleotide-binding</keyword>
<dbReference type="PANTHER" id="PTHR47634:SF9">
    <property type="entry name" value="PROTEIN KINASE DOMAIN-CONTAINING PROTEIN-RELATED"/>
    <property type="match status" value="1"/>
</dbReference>
<protein>
    <recommendedName>
        <fullName evidence="1">non-specific serine/threonine protein kinase</fullName>
        <ecNumber evidence="1">2.7.11.1</ecNumber>
    </recommendedName>
</protein>
<dbReference type="GO" id="GO:0000245">
    <property type="term" value="P:spliceosomal complex assembly"/>
    <property type="evidence" value="ECO:0007669"/>
    <property type="project" value="TreeGrafter"/>
</dbReference>
<keyword evidence="5" id="KW-0418">Kinase</keyword>
<comment type="catalytic activity">
    <reaction evidence="7">
        <text>L-threonyl-[protein] + ATP = O-phospho-L-threonyl-[protein] + ADP + H(+)</text>
        <dbReference type="Rhea" id="RHEA:46608"/>
        <dbReference type="Rhea" id="RHEA-COMP:11060"/>
        <dbReference type="Rhea" id="RHEA-COMP:11605"/>
        <dbReference type="ChEBI" id="CHEBI:15378"/>
        <dbReference type="ChEBI" id="CHEBI:30013"/>
        <dbReference type="ChEBI" id="CHEBI:30616"/>
        <dbReference type="ChEBI" id="CHEBI:61977"/>
        <dbReference type="ChEBI" id="CHEBI:456216"/>
        <dbReference type="EC" id="2.7.11.1"/>
    </reaction>
</comment>
<dbReference type="SUPFAM" id="SSF56112">
    <property type="entry name" value="Protein kinase-like (PK-like)"/>
    <property type="match status" value="1"/>
</dbReference>
<comment type="caution">
    <text evidence="9">The sequence shown here is derived from an EMBL/GenBank/DDBJ whole genome shotgun (WGS) entry which is preliminary data.</text>
</comment>
<dbReference type="Gramene" id="OE9A117101T1">
    <property type="protein sequence ID" value="OE9A117101C1"/>
    <property type="gene ID" value="OE9A117101"/>
</dbReference>
<keyword evidence="3" id="KW-0808">Transferase</keyword>
<evidence type="ECO:0000256" key="8">
    <source>
        <dbReference type="ARBA" id="ARBA00048679"/>
    </source>
</evidence>